<keyword evidence="1" id="KW-0812">Transmembrane</keyword>
<dbReference type="EMBL" id="NEXE01000061">
    <property type="protein sequence ID" value="PSN90418.1"/>
    <property type="molecule type" value="Genomic_DNA"/>
</dbReference>
<sequence>MRLQGATAYLGLAAAVVAWIVIGVCIITNPWFVFTRNAFSDLGGPQSTDPWLYNYGLIAVALLVFVYATHLARVGVNRVEVVSASFVMVAAIFLALIGIYHEGTYPHVFVSTWFFVQFDIAILTSGIGLLVRGLKRSAYGVLCLVLIATLVAALIPWPSAATLEAWGIGAIDVWAILVFPHYTGKPRNTVKANQNGV</sequence>
<feature type="transmembrane region" description="Helical" evidence="1">
    <location>
        <begin position="7"/>
        <end position="32"/>
    </location>
</feature>
<dbReference type="PANTHER" id="PTHR42241:SF2">
    <property type="entry name" value="HYPOTHETICAL MEMBRANE PROTEIN, CONSERVED, DUF998 FAMILY"/>
    <property type="match status" value="1"/>
</dbReference>
<evidence type="ECO:0000313" key="3">
    <source>
        <dbReference type="Proteomes" id="UP000240322"/>
    </source>
</evidence>
<keyword evidence="1" id="KW-0472">Membrane</keyword>
<feature type="transmembrane region" description="Helical" evidence="1">
    <location>
        <begin position="163"/>
        <end position="182"/>
    </location>
</feature>
<dbReference type="AlphaFoldDB" id="A0A2R6AVQ2"/>
<dbReference type="PANTHER" id="PTHR42241">
    <property type="entry name" value="HYPOTHETICAL MEMBRANE PROTEIN, CONSERVED, DUF998 FAMILY"/>
    <property type="match status" value="1"/>
</dbReference>
<protein>
    <recommendedName>
        <fullName evidence="4">DUF998 domain-containing protein</fullName>
    </recommendedName>
</protein>
<feature type="transmembrane region" description="Helical" evidence="1">
    <location>
        <begin position="81"/>
        <end position="100"/>
    </location>
</feature>
<feature type="transmembrane region" description="Helical" evidence="1">
    <location>
        <begin position="112"/>
        <end position="131"/>
    </location>
</feature>
<gene>
    <name evidence="2" type="ORF">B9Q03_06885</name>
</gene>
<feature type="transmembrane region" description="Helical" evidence="1">
    <location>
        <begin position="138"/>
        <end position="157"/>
    </location>
</feature>
<proteinExistence type="predicted"/>
<keyword evidence="1" id="KW-1133">Transmembrane helix</keyword>
<feature type="transmembrane region" description="Helical" evidence="1">
    <location>
        <begin position="52"/>
        <end position="69"/>
    </location>
</feature>
<evidence type="ECO:0000256" key="1">
    <source>
        <dbReference type="SAM" id="Phobius"/>
    </source>
</evidence>
<organism evidence="2 3">
    <name type="scientific">Candidatus Marsarchaeota G2 archaeon OSP_D</name>
    <dbReference type="NCBI Taxonomy" id="1978157"/>
    <lineage>
        <taxon>Archaea</taxon>
        <taxon>Candidatus Marsarchaeota</taxon>
        <taxon>Candidatus Marsarchaeota group 2</taxon>
    </lineage>
</organism>
<accession>A0A2R6AVQ2</accession>
<name>A0A2R6AVQ2_9ARCH</name>
<dbReference type="InterPro" id="IPR009339">
    <property type="entry name" value="DUF998"/>
</dbReference>
<reference evidence="2 3" key="1">
    <citation type="submission" date="2017-04" db="EMBL/GenBank/DDBJ databases">
        <title>Novel microbial lineages endemic to geothermal iron-oxide mats fill important gaps in the evolutionary history of Archaea.</title>
        <authorList>
            <person name="Jay Z.J."/>
            <person name="Beam J.P."/>
            <person name="Dlakic M."/>
            <person name="Rusch D.B."/>
            <person name="Kozubal M.A."/>
            <person name="Inskeep W.P."/>
        </authorList>
    </citation>
    <scope>NUCLEOTIDE SEQUENCE [LARGE SCALE GENOMIC DNA]</scope>
    <source>
        <strain evidence="2">OSP_D</strain>
    </source>
</reference>
<evidence type="ECO:0000313" key="2">
    <source>
        <dbReference type="EMBL" id="PSN90418.1"/>
    </source>
</evidence>
<evidence type="ECO:0008006" key="4">
    <source>
        <dbReference type="Google" id="ProtNLM"/>
    </source>
</evidence>
<comment type="caution">
    <text evidence="2">The sequence shown here is derived from an EMBL/GenBank/DDBJ whole genome shotgun (WGS) entry which is preliminary data.</text>
</comment>
<dbReference type="Proteomes" id="UP000240322">
    <property type="component" value="Unassembled WGS sequence"/>
</dbReference>
<dbReference type="Pfam" id="PF06197">
    <property type="entry name" value="DUF998"/>
    <property type="match status" value="1"/>
</dbReference>